<evidence type="ECO:0000256" key="2">
    <source>
        <dbReference type="ARBA" id="ARBA00022714"/>
    </source>
</evidence>
<dbReference type="Proteomes" id="UP000515498">
    <property type="component" value="Plasmid unnamed1"/>
</dbReference>
<evidence type="ECO:0000259" key="4">
    <source>
        <dbReference type="PROSITE" id="PS51085"/>
    </source>
</evidence>
<dbReference type="InterPro" id="IPR001433">
    <property type="entry name" value="OxRdtase_FAD/NAD-bd"/>
</dbReference>
<protein>
    <submittedName>
        <fullName evidence="6">2Fe-2S iron-sulfur cluster binding domain-containing protein</fullName>
    </submittedName>
</protein>
<name>A0A7G8PQ65_9MYCO</name>
<dbReference type="InterPro" id="IPR012675">
    <property type="entry name" value="Beta-grasp_dom_sf"/>
</dbReference>
<proteinExistence type="predicted"/>
<keyword evidence="6" id="KW-0614">Plasmid</keyword>
<dbReference type="PROSITE" id="PS51384">
    <property type="entry name" value="FAD_FR"/>
    <property type="match status" value="1"/>
</dbReference>
<dbReference type="AlphaFoldDB" id="A0A7G8PQ65"/>
<dbReference type="InterPro" id="IPR001041">
    <property type="entry name" value="2Fe-2S_ferredoxin-type"/>
</dbReference>
<keyword evidence="2" id="KW-0001">2Fe-2S</keyword>
<dbReference type="Gene3D" id="2.40.30.10">
    <property type="entry name" value="Translation factors"/>
    <property type="match status" value="1"/>
</dbReference>
<dbReference type="SUPFAM" id="SSF63380">
    <property type="entry name" value="Riboflavin synthase domain-like"/>
    <property type="match status" value="1"/>
</dbReference>
<dbReference type="RefSeq" id="WP_187099572.1">
    <property type="nucleotide sequence ID" value="NZ_CP059895.1"/>
</dbReference>
<evidence type="ECO:0000256" key="3">
    <source>
        <dbReference type="ARBA" id="ARBA00023014"/>
    </source>
</evidence>
<dbReference type="PROSITE" id="PS00197">
    <property type="entry name" value="2FE2S_FER_1"/>
    <property type="match status" value="1"/>
</dbReference>
<dbReference type="InterPro" id="IPR039261">
    <property type="entry name" value="FNR_nucleotide-bd"/>
</dbReference>
<feature type="domain" description="2Fe-2S ferredoxin-type" evidence="4">
    <location>
        <begin position="2"/>
        <end position="92"/>
    </location>
</feature>
<gene>
    <name evidence="6" type="ORF">HZU40_33630</name>
</gene>
<reference evidence="6 7" key="1">
    <citation type="submission" date="2020-07" db="EMBL/GenBank/DDBJ databases">
        <title>Draft genome sequence of four isobutane-metabolizing strains capable of cometabolically degrading diverse ether contaminants.</title>
        <authorList>
            <person name="Chen W."/>
            <person name="Faulkner N."/>
            <person name="Smith C."/>
            <person name="Hyman M."/>
        </authorList>
    </citation>
    <scope>NUCLEOTIDE SEQUENCE [LARGE SCALE GENOMIC DNA]</scope>
    <source>
        <strain evidence="6 7">2A</strain>
        <plasmid evidence="6 7">unnamed1</plasmid>
    </source>
</reference>
<dbReference type="CDD" id="cd00207">
    <property type="entry name" value="fer2"/>
    <property type="match status" value="1"/>
</dbReference>
<comment type="cofactor">
    <cofactor evidence="1">
        <name>FAD</name>
        <dbReference type="ChEBI" id="CHEBI:57692"/>
    </cofactor>
</comment>
<dbReference type="InterPro" id="IPR036010">
    <property type="entry name" value="2Fe-2S_ferredoxin-like_sf"/>
</dbReference>
<dbReference type="Gene3D" id="3.40.50.80">
    <property type="entry name" value="Nucleotide-binding domain of ferredoxin-NADP reductase (FNR) module"/>
    <property type="match status" value="1"/>
</dbReference>
<dbReference type="InterPro" id="IPR017938">
    <property type="entry name" value="Riboflavin_synthase-like_b-brl"/>
</dbReference>
<evidence type="ECO:0000256" key="1">
    <source>
        <dbReference type="ARBA" id="ARBA00001974"/>
    </source>
</evidence>
<keyword evidence="3" id="KW-0411">Iron-sulfur</keyword>
<dbReference type="PANTHER" id="PTHR47354:SF5">
    <property type="entry name" value="PROTEIN RFBI"/>
    <property type="match status" value="1"/>
</dbReference>
<dbReference type="Pfam" id="PF00111">
    <property type="entry name" value="Fer2"/>
    <property type="match status" value="1"/>
</dbReference>
<dbReference type="EMBL" id="CP059895">
    <property type="protein sequence ID" value="QNJ96481.1"/>
    <property type="molecule type" value="Genomic_DNA"/>
</dbReference>
<evidence type="ECO:0000313" key="7">
    <source>
        <dbReference type="Proteomes" id="UP000515498"/>
    </source>
</evidence>
<sequence>MARVTLEPTGQEFTVGENEDILTAALRHGINLQYGCRHGNCSSCKHWLLDGDVDDSAASVYAIPRNEREDGAILLCCSYAESDLVIEIDKHDGVEALPPMTPPSPRRATVLELISRTSNLVELRVALDEPLRFRAGQYAEFTLDTGERRSYSLLNPPSSGSELAFCIKRVQNGVFTTVLDRLEPGSHLHLEAPFGTMFLRETGRPAIAVGIGSGIAPLLSILSDAAEQNSGVPIRFYYGARTSNDLVYLDELAELTTRLKDFQFIPCLSQGTPDTLPPNGRAGRVTRAIAEDIRDASAYDAYLCGAPEMCDAVGRLLEAKGLPEARIHADKFYPAVESAPISA</sequence>
<dbReference type="InterPro" id="IPR008333">
    <property type="entry name" value="Cbr1-like_FAD-bd_dom"/>
</dbReference>
<keyword evidence="2" id="KW-0479">Metal-binding</keyword>
<dbReference type="GO" id="GO:0016491">
    <property type="term" value="F:oxidoreductase activity"/>
    <property type="evidence" value="ECO:0007669"/>
    <property type="project" value="InterPro"/>
</dbReference>
<dbReference type="Pfam" id="PF00175">
    <property type="entry name" value="NAD_binding_1"/>
    <property type="match status" value="1"/>
</dbReference>
<dbReference type="PRINTS" id="PR00410">
    <property type="entry name" value="PHEHYDRXLASE"/>
</dbReference>
<geneLocation type="plasmid" evidence="6 7">
    <name>unnamed1</name>
</geneLocation>
<dbReference type="PROSITE" id="PS51085">
    <property type="entry name" value="2FE2S_FER_2"/>
    <property type="match status" value="1"/>
</dbReference>
<dbReference type="KEGG" id="mflu:HZU40_33630"/>
<evidence type="ECO:0000313" key="6">
    <source>
        <dbReference type="EMBL" id="QNJ96481.1"/>
    </source>
</evidence>
<accession>A0A7G8PQ65</accession>
<dbReference type="SUPFAM" id="SSF54292">
    <property type="entry name" value="2Fe-2S ferredoxin-like"/>
    <property type="match status" value="1"/>
</dbReference>
<dbReference type="Pfam" id="PF00970">
    <property type="entry name" value="FAD_binding_6"/>
    <property type="match status" value="1"/>
</dbReference>
<dbReference type="InterPro" id="IPR050415">
    <property type="entry name" value="MRET"/>
</dbReference>
<dbReference type="SUPFAM" id="SSF52343">
    <property type="entry name" value="Ferredoxin reductase-like, C-terminal NADP-linked domain"/>
    <property type="match status" value="1"/>
</dbReference>
<feature type="domain" description="FAD-binding FR-type" evidence="5">
    <location>
        <begin position="103"/>
        <end position="200"/>
    </location>
</feature>
<keyword evidence="2" id="KW-0408">Iron</keyword>
<dbReference type="InterPro" id="IPR006058">
    <property type="entry name" value="2Fe2S_fd_BS"/>
</dbReference>
<dbReference type="GO" id="GO:0051537">
    <property type="term" value="F:2 iron, 2 sulfur cluster binding"/>
    <property type="evidence" value="ECO:0007669"/>
    <property type="project" value="UniProtKB-KW"/>
</dbReference>
<evidence type="ECO:0000259" key="5">
    <source>
        <dbReference type="PROSITE" id="PS51384"/>
    </source>
</evidence>
<dbReference type="PANTHER" id="PTHR47354">
    <property type="entry name" value="NADH OXIDOREDUCTASE HCR"/>
    <property type="match status" value="1"/>
</dbReference>
<dbReference type="Gene3D" id="3.10.20.30">
    <property type="match status" value="1"/>
</dbReference>
<organism evidence="6 7">
    <name type="scientific">Mycolicibacterium fluoranthenivorans</name>
    <dbReference type="NCBI Taxonomy" id="258505"/>
    <lineage>
        <taxon>Bacteria</taxon>
        <taxon>Bacillati</taxon>
        <taxon>Actinomycetota</taxon>
        <taxon>Actinomycetes</taxon>
        <taxon>Mycobacteriales</taxon>
        <taxon>Mycobacteriaceae</taxon>
        <taxon>Mycolicibacterium</taxon>
    </lineage>
</organism>
<dbReference type="InterPro" id="IPR017927">
    <property type="entry name" value="FAD-bd_FR_type"/>
</dbReference>